<evidence type="ECO:0000256" key="2">
    <source>
        <dbReference type="ARBA" id="ARBA00022448"/>
    </source>
</evidence>
<feature type="transmembrane region" description="Helical" evidence="9">
    <location>
        <begin position="179"/>
        <end position="201"/>
    </location>
</feature>
<reference evidence="11" key="2">
    <citation type="submission" date="2023-06" db="EMBL/GenBank/DDBJ databases">
        <authorList>
            <consortium name="Lawrence Berkeley National Laboratory"/>
            <person name="Mondo S.J."/>
            <person name="Hensen N."/>
            <person name="Bonometti L."/>
            <person name="Westerberg I."/>
            <person name="Brannstrom I.O."/>
            <person name="Guillou S."/>
            <person name="Cros-Aarteil S."/>
            <person name="Calhoun S."/>
            <person name="Haridas S."/>
            <person name="Kuo A."/>
            <person name="Pangilinan J."/>
            <person name="Riley R."/>
            <person name="Labutti K."/>
            <person name="Andreopoulos B."/>
            <person name="Lipzen A."/>
            <person name="Chen C."/>
            <person name="Yanf M."/>
            <person name="Daum C."/>
            <person name="Ng V."/>
            <person name="Clum A."/>
            <person name="Steindorff A."/>
            <person name="Ohm R."/>
            <person name="Martin F."/>
            <person name="Silar P."/>
            <person name="Natvig D."/>
            <person name="Lalanne C."/>
            <person name="Gautier V."/>
            <person name="Ament-Velasquez S.L."/>
            <person name="Kruys A."/>
            <person name="Hutchinson M.I."/>
            <person name="Powell A.J."/>
            <person name="Barry K."/>
            <person name="Miller A.N."/>
            <person name="Grigoriev I.V."/>
            <person name="Debuchy R."/>
            <person name="Gladieux P."/>
            <person name="Thoren M.H."/>
            <person name="Johannesson H."/>
        </authorList>
    </citation>
    <scope>NUCLEOTIDE SEQUENCE</scope>
    <source>
        <strain evidence="11">CBS 333.67</strain>
    </source>
</reference>
<dbReference type="GeneID" id="87882585"/>
<feature type="transmembrane region" description="Helical" evidence="9">
    <location>
        <begin position="396"/>
        <end position="416"/>
    </location>
</feature>
<dbReference type="Pfam" id="PF07690">
    <property type="entry name" value="MFS_1"/>
    <property type="match status" value="1"/>
</dbReference>
<dbReference type="InterPro" id="IPR020846">
    <property type="entry name" value="MFS_dom"/>
</dbReference>
<dbReference type="AlphaFoldDB" id="A0AAJ0GLL2"/>
<evidence type="ECO:0000256" key="9">
    <source>
        <dbReference type="SAM" id="Phobius"/>
    </source>
</evidence>
<accession>A0AAJ0GLL2</accession>
<dbReference type="RefSeq" id="XP_062717953.1">
    <property type="nucleotide sequence ID" value="XM_062863756.1"/>
</dbReference>
<keyword evidence="4 9" id="KW-0812">Transmembrane</keyword>
<dbReference type="Gene3D" id="1.20.1250.20">
    <property type="entry name" value="MFS general substrate transporter like domains"/>
    <property type="match status" value="1"/>
</dbReference>
<evidence type="ECO:0000256" key="3">
    <source>
        <dbReference type="ARBA" id="ARBA00022475"/>
    </source>
</evidence>
<keyword evidence="12" id="KW-1185">Reference proteome</keyword>
<evidence type="ECO:0000313" key="12">
    <source>
        <dbReference type="Proteomes" id="UP001273166"/>
    </source>
</evidence>
<evidence type="ECO:0000256" key="5">
    <source>
        <dbReference type="ARBA" id="ARBA00022989"/>
    </source>
</evidence>
<dbReference type="InterPro" id="IPR011701">
    <property type="entry name" value="MFS"/>
</dbReference>
<dbReference type="SUPFAM" id="SSF103473">
    <property type="entry name" value="MFS general substrate transporter"/>
    <property type="match status" value="1"/>
</dbReference>
<gene>
    <name evidence="11" type="ORF">B0T15DRAFT_295216</name>
</gene>
<feature type="transmembrane region" description="Helical" evidence="9">
    <location>
        <begin position="86"/>
        <end position="107"/>
    </location>
</feature>
<keyword evidence="2" id="KW-0813">Transport</keyword>
<feature type="compositionally biased region" description="Basic and acidic residues" evidence="8">
    <location>
        <begin position="552"/>
        <end position="561"/>
    </location>
</feature>
<dbReference type="GO" id="GO:0022857">
    <property type="term" value="F:transmembrane transporter activity"/>
    <property type="evidence" value="ECO:0007669"/>
    <property type="project" value="InterPro"/>
</dbReference>
<feature type="transmembrane region" description="Helical" evidence="9">
    <location>
        <begin position="490"/>
        <end position="512"/>
    </location>
</feature>
<feature type="transmembrane region" description="Helical" evidence="9">
    <location>
        <begin position="119"/>
        <end position="141"/>
    </location>
</feature>
<evidence type="ECO:0000313" key="11">
    <source>
        <dbReference type="EMBL" id="KAK3302173.1"/>
    </source>
</evidence>
<feature type="transmembrane region" description="Helical" evidence="9">
    <location>
        <begin position="246"/>
        <end position="271"/>
    </location>
</feature>
<feature type="region of interest" description="Disordered" evidence="8">
    <location>
        <begin position="535"/>
        <end position="593"/>
    </location>
</feature>
<feature type="transmembrane region" description="Helical" evidence="9">
    <location>
        <begin position="153"/>
        <end position="173"/>
    </location>
</feature>
<evidence type="ECO:0000256" key="6">
    <source>
        <dbReference type="ARBA" id="ARBA00023136"/>
    </source>
</evidence>
<feature type="transmembrane region" description="Helical" evidence="9">
    <location>
        <begin position="422"/>
        <end position="443"/>
    </location>
</feature>
<keyword evidence="3" id="KW-1003">Cell membrane</keyword>
<feature type="region of interest" description="Disordered" evidence="8">
    <location>
        <begin position="1"/>
        <end position="30"/>
    </location>
</feature>
<feature type="transmembrane region" description="Helical" evidence="9">
    <location>
        <begin position="318"/>
        <end position="342"/>
    </location>
</feature>
<keyword evidence="6 9" id="KW-0472">Membrane</keyword>
<reference evidence="11" key="1">
    <citation type="journal article" date="2023" name="Mol. Phylogenet. Evol.">
        <title>Genome-scale phylogeny and comparative genomics of the fungal order Sordariales.</title>
        <authorList>
            <person name="Hensen N."/>
            <person name="Bonometti L."/>
            <person name="Westerberg I."/>
            <person name="Brannstrom I.O."/>
            <person name="Guillou S."/>
            <person name="Cros-Aarteil S."/>
            <person name="Calhoun S."/>
            <person name="Haridas S."/>
            <person name="Kuo A."/>
            <person name="Mondo S."/>
            <person name="Pangilinan J."/>
            <person name="Riley R."/>
            <person name="LaButti K."/>
            <person name="Andreopoulos B."/>
            <person name="Lipzen A."/>
            <person name="Chen C."/>
            <person name="Yan M."/>
            <person name="Daum C."/>
            <person name="Ng V."/>
            <person name="Clum A."/>
            <person name="Steindorff A."/>
            <person name="Ohm R.A."/>
            <person name="Martin F."/>
            <person name="Silar P."/>
            <person name="Natvig D.O."/>
            <person name="Lalanne C."/>
            <person name="Gautier V."/>
            <person name="Ament-Velasquez S.L."/>
            <person name="Kruys A."/>
            <person name="Hutchinson M.I."/>
            <person name="Powell A.J."/>
            <person name="Barry K."/>
            <person name="Miller A.N."/>
            <person name="Grigoriev I.V."/>
            <person name="Debuchy R."/>
            <person name="Gladieux P."/>
            <person name="Hiltunen Thoren M."/>
            <person name="Johannesson H."/>
        </authorList>
    </citation>
    <scope>NUCLEOTIDE SEQUENCE</scope>
    <source>
        <strain evidence="11">CBS 333.67</strain>
    </source>
</reference>
<comment type="caution">
    <text evidence="11">The sequence shown here is derived from an EMBL/GenBank/DDBJ whole genome shotgun (WGS) entry which is preliminary data.</text>
</comment>
<evidence type="ECO:0000256" key="8">
    <source>
        <dbReference type="SAM" id="MobiDB-lite"/>
    </source>
</evidence>
<evidence type="ECO:0000256" key="4">
    <source>
        <dbReference type="ARBA" id="ARBA00022692"/>
    </source>
</evidence>
<feature type="domain" description="Major facilitator superfamily (MFS) profile" evidence="10">
    <location>
        <begin position="88"/>
        <end position="517"/>
    </location>
</feature>
<dbReference type="PANTHER" id="PTHR23502">
    <property type="entry name" value="MAJOR FACILITATOR SUPERFAMILY"/>
    <property type="match status" value="1"/>
</dbReference>
<evidence type="ECO:0000256" key="1">
    <source>
        <dbReference type="ARBA" id="ARBA00004651"/>
    </source>
</evidence>
<feature type="transmembrane region" description="Helical" evidence="9">
    <location>
        <begin position="354"/>
        <end position="375"/>
    </location>
</feature>
<comment type="subcellular location">
    <subcellularLocation>
        <location evidence="1">Cell membrane</location>
        <topology evidence="1">Multi-pass membrane protein</topology>
    </subcellularLocation>
</comment>
<organism evidence="11 12">
    <name type="scientific">Chaetomium strumarium</name>
    <dbReference type="NCBI Taxonomy" id="1170767"/>
    <lineage>
        <taxon>Eukaryota</taxon>
        <taxon>Fungi</taxon>
        <taxon>Dikarya</taxon>
        <taxon>Ascomycota</taxon>
        <taxon>Pezizomycotina</taxon>
        <taxon>Sordariomycetes</taxon>
        <taxon>Sordariomycetidae</taxon>
        <taxon>Sordariales</taxon>
        <taxon>Chaetomiaceae</taxon>
        <taxon>Chaetomium</taxon>
    </lineage>
</organism>
<keyword evidence="5 9" id="KW-1133">Transmembrane helix</keyword>
<feature type="transmembrane region" description="Helical" evidence="9">
    <location>
        <begin position="455"/>
        <end position="478"/>
    </location>
</feature>
<dbReference type="FunFam" id="1.20.1250.20:FF:000266">
    <property type="entry name" value="MFS multidrug transporter, putative"/>
    <property type="match status" value="1"/>
</dbReference>
<comment type="similarity">
    <text evidence="7">Belongs to the major facilitator superfamily. DHA1 family. Polyamines/proton antiporter (TC 2.A.1.2.16) subfamily.</text>
</comment>
<proteinExistence type="inferred from homology"/>
<dbReference type="CDD" id="cd17323">
    <property type="entry name" value="MFS_Tpo1_MDR_like"/>
    <property type="match status" value="1"/>
</dbReference>
<sequence>MASNPQSSSSSMTTKEAPRGSGPDVESQQDRNDVPHWFLVLHPSGVSDAVLNYQYPGEGTHESPYVVDFLPHDASNPQQYNRLKKWSITLIQAVATLAVAFVSTAYSGGVSEVIRDFRISTTVAILGISLFVVGFAVGPLLWAPLSEFYGRQVVFFISYMALAAFSAGAAGAQNIETLIVLRFFAGAFGASPLTNSGGVIADMFSAKERGMATSVFAMAPFLGPSIGPIVGGFLGEAEGWRWVEGLMAIFTGTLWIACALYVPETYAPVLLRKRAAKLSQRTGKVYVSKMDLHVKTTRAQQIKTTLLRPWVLMLREPIVLLTSIYMAVVYGTLYLLFAAFPIVFQQNRGWSPGIGGLAFIGVAVGMLVAVSYNMFDNRRYMRVVAAHGGIAPPEARLPPAILGSLLLPIGLFWFAWTNGPEIHWVVPIIASSFFAAGLVCVFLSLMNYMVDSYTVFAASVLAATSVLRSLFGAAFPLFTTYMYKDLGIHWASSVPAFLALACAPCPLLFYLYGARIRMRCKFAAEAAAVLERMQKAHGQQQEAMPPPSPAGRGEEEDRAVRPDGLPVSESRAVLSEDEGTVVGSGDDAGEKTK</sequence>
<dbReference type="GO" id="GO:0005886">
    <property type="term" value="C:plasma membrane"/>
    <property type="evidence" value="ECO:0007669"/>
    <property type="project" value="UniProtKB-SubCell"/>
</dbReference>
<dbReference type="Proteomes" id="UP001273166">
    <property type="component" value="Unassembled WGS sequence"/>
</dbReference>
<dbReference type="PANTHER" id="PTHR23502:SF186">
    <property type="entry name" value="MAJOR FACILITATOR SUPERFAMILY (MFS) PROFILE DOMAIN-CONTAINING PROTEIN"/>
    <property type="match status" value="1"/>
</dbReference>
<feature type="transmembrane region" description="Helical" evidence="9">
    <location>
        <begin position="213"/>
        <end position="234"/>
    </location>
</feature>
<name>A0AAJ0GLL2_9PEZI</name>
<dbReference type="EMBL" id="JAUDZG010000007">
    <property type="protein sequence ID" value="KAK3302173.1"/>
    <property type="molecule type" value="Genomic_DNA"/>
</dbReference>
<dbReference type="PROSITE" id="PS50850">
    <property type="entry name" value="MFS"/>
    <property type="match status" value="1"/>
</dbReference>
<dbReference type="InterPro" id="IPR036259">
    <property type="entry name" value="MFS_trans_sf"/>
</dbReference>
<evidence type="ECO:0000259" key="10">
    <source>
        <dbReference type="PROSITE" id="PS50850"/>
    </source>
</evidence>
<protein>
    <submittedName>
        <fullName evidence="11">Major facilitator superfamily domain-containing protein</fullName>
    </submittedName>
</protein>
<evidence type="ECO:0000256" key="7">
    <source>
        <dbReference type="ARBA" id="ARBA00038459"/>
    </source>
</evidence>